<name>A0A7D5ESL7_9MICO</name>
<organism evidence="1 2">
    <name type="scientific">Microbacterium oleivorans</name>
    <dbReference type="NCBI Taxonomy" id="273677"/>
    <lineage>
        <taxon>Bacteria</taxon>
        <taxon>Bacillati</taxon>
        <taxon>Actinomycetota</taxon>
        <taxon>Actinomycetes</taxon>
        <taxon>Micrococcales</taxon>
        <taxon>Microbacteriaceae</taxon>
        <taxon>Microbacterium</taxon>
    </lineage>
</organism>
<dbReference type="AlphaFoldDB" id="A0A7D5ESL7"/>
<reference evidence="1 2" key="1">
    <citation type="submission" date="2020-06" db="EMBL/GenBank/DDBJ databases">
        <authorList>
            <person name="Jo H."/>
        </authorList>
    </citation>
    <scope>NUCLEOTIDE SEQUENCE [LARGE SCALE GENOMIC DNA]</scope>
    <source>
        <strain evidence="1 2">I46</strain>
    </source>
</reference>
<evidence type="ECO:0008006" key="3">
    <source>
        <dbReference type="Google" id="ProtNLM"/>
    </source>
</evidence>
<gene>
    <name evidence="1" type="ORF">HW566_10320</name>
</gene>
<dbReference type="RefSeq" id="WP_178012635.1">
    <property type="nucleotide sequence ID" value="NZ_CP058316.1"/>
</dbReference>
<protein>
    <recommendedName>
        <fullName evidence="3">Flagellar protein FlgN</fullName>
    </recommendedName>
</protein>
<dbReference type="EMBL" id="CP058316">
    <property type="protein sequence ID" value="QLD12125.1"/>
    <property type="molecule type" value="Genomic_DNA"/>
</dbReference>
<sequence length="100" mass="11251">MGNGVKVNYSELEPLTAALDDIIEEFDRAGARRDALRDGVARPYGMSDLYDAADNFEGRWDDRRKRLMGNCQKVRDHAQTVIDGFQEFDSEASASFEEAS</sequence>
<proteinExistence type="predicted"/>
<dbReference type="Proteomes" id="UP000509638">
    <property type="component" value="Chromosome"/>
</dbReference>
<evidence type="ECO:0000313" key="2">
    <source>
        <dbReference type="Proteomes" id="UP000509638"/>
    </source>
</evidence>
<accession>A0A7D5ESL7</accession>
<evidence type="ECO:0000313" key="1">
    <source>
        <dbReference type="EMBL" id="QLD12125.1"/>
    </source>
</evidence>